<dbReference type="Gene3D" id="1.10.8.430">
    <property type="entry name" value="Helical domain of apoptotic protease-activating factors"/>
    <property type="match status" value="1"/>
</dbReference>
<dbReference type="CDD" id="cd14798">
    <property type="entry name" value="RX-CC_like"/>
    <property type="match status" value="1"/>
</dbReference>
<gene>
    <name evidence="9" type="ORF">OLC1_LOCUS6721</name>
</gene>
<dbReference type="SUPFAM" id="SSF49354">
    <property type="entry name" value="PapD-like"/>
    <property type="match status" value="1"/>
</dbReference>
<evidence type="ECO:0000256" key="4">
    <source>
        <dbReference type="ARBA" id="ARBA00022737"/>
    </source>
</evidence>
<dbReference type="Pfam" id="PF18052">
    <property type="entry name" value="Rx_N"/>
    <property type="match status" value="1"/>
</dbReference>
<dbReference type="InterPro" id="IPR038005">
    <property type="entry name" value="RX-like_CC"/>
</dbReference>
<dbReference type="Gene3D" id="1.20.5.4130">
    <property type="match status" value="1"/>
</dbReference>
<evidence type="ECO:0000313" key="9">
    <source>
        <dbReference type="EMBL" id="CAI9095833.1"/>
    </source>
</evidence>
<dbReference type="FunFam" id="3.40.50.300:FF:001091">
    <property type="entry name" value="Probable disease resistance protein At1g61300"/>
    <property type="match status" value="1"/>
</dbReference>
<keyword evidence="7" id="KW-0067">ATP-binding</keyword>
<dbReference type="InterPro" id="IPR044974">
    <property type="entry name" value="Disease_R_plants"/>
</dbReference>
<dbReference type="InterPro" id="IPR013783">
    <property type="entry name" value="Ig-like_fold"/>
</dbReference>
<keyword evidence="6" id="KW-0611">Plant defense</keyword>
<dbReference type="GO" id="GO:0043531">
    <property type="term" value="F:ADP binding"/>
    <property type="evidence" value="ECO:0007669"/>
    <property type="project" value="InterPro"/>
</dbReference>
<dbReference type="EMBL" id="OX459119">
    <property type="protein sequence ID" value="CAI9095833.1"/>
    <property type="molecule type" value="Genomic_DNA"/>
</dbReference>
<comment type="similarity">
    <text evidence="1">Belongs to the disease resistance NB-LRR family.</text>
</comment>
<dbReference type="Gene3D" id="2.60.40.10">
    <property type="entry name" value="Immunoglobulins"/>
    <property type="match status" value="1"/>
</dbReference>
<dbReference type="GO" id="GO:0051607">
    <property type="term" value="P:defense response to virus"/>
    <property type="evidence" value="ECO:0007669"/>
    <property type="project" value="UniProtKB-ARBA"/>
</dbReference>
<dbReference type="SUPFAM" id="SSF52540">
    <property type="entry name" value="P-loop containing nucleoside triphosphate hydrolases"/>
    <property type="match status" value="1"/>
</dbReference>
<dbReference type="InterPro" id="IPR036388">
    <property type="entry name" value="WH-like_DNA-bd_sf"/>
</dbReference>
<dbReference type="GO" id="GO:0005783">
    <property type="term" value="C:endoplasmic reticulum"/>
    <property type="evidence" value="ECO:0007669"/>
    <property type="project" value="UniProtKB-ARBA"/>
</dbReference>
<feature type="domain" description="MSP" evidence="8">
    <location>
        <begin position="6"/>
        <end position="125"/>
    </location>
</feature>
<keyword evidence="5" id="KW-0547">Nucleotide-binding</keyword>
<organism evidence="9 10">
    <name type="scientific">Oldenlandia corymbosa var. corymbosa</name>
    <dbReference type="NCBI Taxonomy" id="529605"/>
    <lineage>
        <taxon>Eukaryota</taxon>
        <taxon>Viridiplantae</taxon>
        <taxon>Streptophyta</taxon>
        <taxon>Embryophyta</taxon>
        <taxon>Tracheophyta</taxon>
        <taxon>Spermatophyta</taxon>
        <taxon>Magnoliopsida</taxon>
        <taxon>eudicotyledons</taxon>
        <taxon>Gunneridae</taxon>
        <taxon>Pentapetalae</taxon>
        <taxon>asterids</taxon>
        <taxon>lamiids</taxon>
        <taxon>Gentianales</taxon>
        <taxon>Rubiaceae</taxon>
        <taxon>Rubioideae</taxon>
        <taxon>Spermacoceae</taxon>
        <taxon>Hedyotis-Oldenlandia complex</taxon>
        <taxon>Oldenlandia</taxon>
    </lineage>
</organism>
<dbReference type="InterPro" id="IPR058922">
    <property type="entry name" value="WHD_DRP"/>
</dbReference>
<evidence type="ECO:0000256" key="5">
    <source>
        <dbReference type="ARBA" id="ARBA00022741"/>
    </source>
</evidence>
<dbReference type="Gene3D" id="1.10.10.10">
    <property type="entry name" value="Winged helix-like DNA-binding domain superfamily/Winged helix DNA-binding domain"/>
    <property type="match status" value="1"/>
</dbReference>
<evidence type="ECO:0000256" key="7">
    <source>
        <dbReference type="ARBA" id="ARBA00022840"/>
    </source>
</evidence>
<comment type="similarity">
    <text evidence="2">Belongs to the VAMP-associated protein (VAP) (TC 9.B.17) family.</text>
</comment>
<dbReference type="Pfam" id="PF23559">
    <property type="entry name" value="WHD_DRP"/>
    <property type="match status" value="1"/>
</dbReference>
<dbReference type="Pfam" id="PF00635">
    <property type="entry name" value="Motile_Sperm"/>
    <property type="match status" value="1"/>
</dbReference>
<keyword evidence="10" id="KW-1185">Reference proteome</keyword>
<evidence type="ECO:0000256" key="6">
    <source>
        <dbReference type="ARBA" id="ARBA00022821"/>
    </source>
</evidence>
<evidence type="ECO:0000313" key="10">
    <source>
        <dbReference type="Proteomes" id="UP001161247"/>
    </source>
</evidence>
<dbReference type="PANTHER" id="PTHR23155">
    <property type="entry name" value="DISEASE RESISTANCE PROTEIN RP"/>
    <property type="match status" value="1"/>
</dbReference>
<dbReference type="FunFam" id="2.60.40.10:FF:000813">
    <property type="entry name" value="Vesicle-associated protein 1-1"/>
    <property type="match status" value="1"/>
</dbReference>
<keyword evidence="3" id="KW-0433">Leucine-rich repeat</keyword>
<dbReference type="FunFam" id="1.10.10.10:FF:000322">
    <property type="entry name" value="Probable disease resistance protein At1g63360"/>
    <property type="match status" value="1"/>
</dbReference>
<evidence type="ECO:0000256" key="2">
    <source>
        <dbReference type="ARBA" id="ARBA00008932"/>
    </source>
</evidence>
<proteinExistence type="inferred from homology"/>
<dbReference type="PANTHER" id="PTHR23155:SF1193">
    <property type="entry name" value="DISEASE RESISTANCE PROTEIN RPP13-RELATED"/>
    <property type="match status" value="1"/>
</dbReference>
<dbReference type="InterPro" id="IPR041118">
    <property type="entry name" value="Rx_N"/>
</dbReference>
<name>A0AAV1CMC5_OLDCO</name>
<reference evidence="9" key="1">
    <citation type="submission" date="2023-03" db="EMBL/GenBank/DDBJ databases">
        <authorList>
            <person name="Julca I."/>
        </authorList>
    </citation>
    <scope>NUCLEOTIDE SEQUENCE</scope>
</reference>
<accession>A0AAV1CMC5</accession>
<dbReference type="InterPro" id="IPR002182">
    <property type="entry name" value="NB-ARC"/>
</dbReference>
<dbReference type="InterPro" id="IPR008962">
    <property type="entry name" value="PapD-like_sf"/>
</dbReference>
<sequence length="1044" mass="119844">MSAGELLNIEPLELQFPLELLKQVSCSLQLSNKTDYHVAFKIKTTNPKRYIARPKAAVVLPRSTCQVIVIMALREAPTDMKCRDKFMVQSVVANPGTTPEDITEEMFNKEVGKQVEECMLKAVYFDLYQSLSTFAEGSGIVKESETETDTVPKRQGRMSVLDAASSFLVDNIRQILMYKPHLIAEVRENFVELSQQLVILKGLMKDFTSYHHDTKFLKQMTNEIKSALDEAEDAIDTYILQAAVEKSRDWASRAFHEMRDYPLVLQNVVRRIAEIGNKVKRIINEENIKNGFEVLQYQDIGNLSRSANPTKAARVPEDQVIGFDRAAEEVGKLLTGGLERLEIISIVGMSGLGKTTLAKQVYKDHDLDYIFAIRAFVHVSNEYNKREVLLKILTSFTKINDPVAKMNEEQLERYLYQNLKRRSYLLVLDDVYSTKDWDKFKNVFPNNDLQCRVLITTCNTEVAEYANPRNPNSIHHLDFLNLEESRKLLRWKVFNANYCPIKIQEYEIQIAKKCNGLPLALLVAAGIVLNHPDRINWWRVVASSLQDHNARDTTQITEVIQLMYKHLPDYLKPCLLYLGIFHFEIPVWKLVRLWISEGLILNDDNFNLEIIAEQYLEELVQRNLVMVGRRSSNQRIKTYLMHDSLRAFCQAEGSKQNFYHEIKKDELFFSFSNTNHYRRLYIDNVDILGYISGNHSGSSTSIRSFLIFVEQELLLDSELVPLILETFKLLKVFEIESLTFTRFPVSLCNVVLLKYLAISSTISSLPSTLSSLWNLQTLIVNTTSLTLEIKADLSKMSQFRHLHTNTSTILQCPSTQTQNKFVQTMCNVSPKSCTRELFYWTPKLKKLGICGTLNEILEVRGGECSLFGNICNLEILENLKLLNDDETFGLRSLPSEKGFPKQLRKLTLVNTLLEWEQMSTLGKLVNLECLKLGKFAFKGKLWHTEVGGFRHLKDLHIGHTNLVVWQAEAENFPMLRSLVLNRCDKLRSFPDGLTDIPSLQLVVLHGANSELSNSLRRFHLLKLVQAKNADRKNIFKLTVHPLFD</sequence>
<dbReference type="AlphaFoldDB" id="A0AAV1CMC5"/>
<keyword evidence="4" id="KW-0677">Repeat</keyword>
<protein>
    <submittedName>
        <fullName evidence="9">OLC1v1031855C1</fullName>
    </submittedName>
</protein>
<dbReference type="Pfam" id="PF00931">
    <property type="entry name" value="NB-ARC"/>
    <property type="match status" value="1"/>
</dbReference>
<dbReference type="Gene3D" id="3.80.10.10">
    <property type="entry name" value="Ribonuclease Inhibitor"/>
    <property type="match status" value="1"/>
</dbReference>
<dbReference type="PRINTS" id="PR00364">
    <property type="entry name" value="DISEASERSIST"/>
</dbReference>
<evidence type="ECO:0000259" key="8">
    <source>
        <dbReference type="PROSITE" id="PS50202"/>
    </source>
</evidence>
<dbReference type="InterPro" id="IPR042197">
    <property type="entry name" value="Apaf_helical"/>
</dbReference>
<evidence type="ECO:0000256" key="3">
    <source>
        <dbReference type="ARBA" id="ARBA00022614"/>
    </source>
</evidence>
<dbReference type="SUPFAM" id="SSF52058">
    <property type="entry name" value="L domain-like"/>
    <property type="match status" value="1"/>
</dbReference>
<dbReference type="InterPro" id="IPR027417">
    <property type="entry name" value="P-loop_NTPase"/>
</dbReference>
<dbReference type="Proteomes" id="UP001161247">
    <property type="component" value="Chromosome 2"/>
</dbReference>
<dbReference type="GO" id="GO:0098542">
    <property type="term" value="P:defense response to other organism"/>
    <property type="evidence" value="ECO:0007669"/>
    <property type="project" value="TreeGrafter"/>
</dbReference>
<evidence type="ECO:0000256" key="1">
    <source>
        <dbReference type="ARBA" id="ARBA00008894"/>
    </source>
</evidence>
<dbReference type="Gene3D" id="3.40.50.300">
    <property type="entry name" value="P-loop containing nucleotide triphosphate hydrolases"/>
    <property type="match status" value="1"/>
</dbReference>
<dbReference type="InterPro" id="IPR032675">
    <property type="entry name" value="LRR_dom_sf"/>
</dbReference>
<dbReference type="GO" id="GO:0005524">
    <property type="term" value="F:ATP binding"/>
    <property type="evidence" value="ECO:0007669"/>
    <property type="project" value="UniProtKB-KW"/>
</dbReference>
<dbReference type="InterPro" id="IPR000535">
    <property type="entry name" value="MSP_dom"/>
</dbReference>
<dbReference type="PROSITE" id="PS50202">
    <property type="entry name" value="MSP"/>
    <property type="match status" value="1"/>
</dbReference>